<evidence type="ECO:0000313" key="2">
    <source>
        <dbReference type="EMBL" id="KFD61411.1"/>
    </source>
</evidence>
<reference evidence="2" key="1">
    <citation type="journal article" date="2014" name="Nat. Genet.">
        <title>Genome and transcriptome of the porcine whipworm Trichuris suis.</title>
        <authorList>
            <person name="Jex A.R."/>
            <person name="Nejsum P."/>
            <person name="Schwarz E.M."/>
            <person name="Hu L."/>
            <person name="Young N.D."/>
            <person name="Hall R.S."/>
            <person name="Korhonen P.K."/>
            <person name="Liao S."/>
            <person name="Thamsborg S."/>
            <person name="Xia J."/>
            <person name="Xu P."/>
            <person name="Wang S."/>
            <person name="Scheerlinck J.P."/>
            <person name="Hofmann A."/>
            <person name="Sternberg P.W."/>
            <person name="Wang J."/>
            <person name="Gasser R.B."/>
        </authorList>
    </citation>
    <scope>NUCLEOTIDE SEQUENCE [LARGE SCALE GENOMIC DNA]</scope>
    <source>
        <strain evidence="2">DCEP-RM93F</strain>
    </source>
</reference>
<protein>
    <submittedName>
        <fullName evidence="2">Uncharacterized protein</fullName>
    </submittedName>
</protein>
<name>A0A085MW15_9BILA</name>
<gene>
    <name evidence="2" type="ORF">M514_26413</name>
</gene>
<sequence length="134" mass="15172">MDHSDHDDHQVGRDDQEDRDDQVKHWQIATRLAPNSDSAKATNCNCHLANLHCSPVKQSFEHSKLHNFRLHFVKLNSQCTYSDMPSRLLISTFNPTIGGRVHTNDYDPLPKMIICTYAANIGNGRHGQGQPKDP</sequence>
<evidence type="ECO:0000256" key="1">
    <source>
        <dbReference type="SAM" id="MobiDB-lite"/>
    </source>
</evidence>
<feature type="region of interest" description="Disordered" evidence="1">
    <location>
        <begin position="1"/>
        <end position="21"/>
    </location>
</feature>
<organism evidence="2">
    <name type="scientific">Trichuris suis</name>
    <name type="common">pig whipworm</name>
    <dbReference type="NCBI Taxonomy" id="68888"/>
    <lineage>
        <taxon>Eukaryota</taxon>
        <taxon>Metazoa</taxon>
        <taxon>Ecdysozoa</taxon>
        <taxon>Nematoda</taxon>
        <taxon>Enoplea</taxon>
        <taxon>Dorylaimia</taxon>
        <taxon>Trichinellida</taxon>
        <taxon>Trichuridae</taxon>
        <taxon>Trichuris</taxon>
    </lineage>
</organism>
<dbReference type="Proteomes" id="UP000030758">
    <property type="component" value="Unassembled WGS sequence"/>
</dbReference>
<accession>A0A085MW15</accession>
<dbReference type="EMBL" id="KL367624">
    <property type="protein sequence ID" value="KFD61411.1"/>
    <property type="molecule type" value="Genomic_DNA"/>
</dbReference>
<dbReference type="AlphaFoldDB" id="A0A085MW15"/>
<proteinExistence type="predicted"/>